<evidence type="ECO:0000313" key="3">
    <source>
        <dbReference type="Proteomes" id="UP001157733"/>
    </source>
</evidence>
<accession>A0ABM9HB13</accession>
<protein>
    <submittedName>
        <fullName evidence="2">Rubrerythrin-like protein</fullName>
    </submittedName>
</protein>
<dbReference type="EMBL" id="OX336137">
    <property type="protein sequence ID" value="CAI2717312.1"/>
    <property type="molecule type" value="Genomic_DNA"/>
</dbReference>
<feature type="domain" description="Rubrerythrin diiron-binding" evidence="1">
    <location>
        <begin position="20"/>
        <end position="73"/>
    </location>
</feature>
<sequence>MKFRGEALMGTDLGDELKVSLQCSDALEICMAMEREGIAYYEKAVRRTTDERVRQVFQRLAGDERDHARTLKEKSIFLQPAVQRRTPEKPEVQQFIRQQILGKVFPDAESQDASRWTDAEALEVGIQAEQNSIEILERLIAQVTKIDVRTVFSHLLAEEKRHLEQLQALKVELA</sequence>
<dbReference type="PANTHER" id="PTHR33531">
    <property type="entry name" value="RUBRERYTHRIN SUBFAMILY"/>
    <property type="match status" value="1"/>
</dbReference>
<dbReference type="Gene3D" id="1.20.1260.10">
    <property type="match status" value="1"/>
</dbReference>
<dbReference type="InterPro" id="IPR012347">
    <property type="entry name" value="Ferritin-like"/>
</dbReference>
<name>A0ABM9HB13_9BACT</name>
<evidence type="ECO:0000259" key="1">
    <source>
        <dbReference type="Pfam" id="PF02915"/>
    </source>
</evidence>
<dbReference type="Proteomes" id="UP001157733">
    <property type="component" value="Chromosome"/>
</dbReference>
<dbReference type="SUPFAM" id="SSF47240">
    <property type="entry name" value="Ferritin-like"/>
    <property type="match status" value="1"/>
</dbReference>
<dbReference type="InterPro" id="IPR003251">
    <property type="entry name" value="Rr_diiron-bd_dom"/>
</dbReference>
<reference evidence="2 3" key="1">
    <citation type="submission" date="2022-09" db="EMBL/GenBank/DDBJ databases">
        <authorList>
            <person name="Kop L."/>
        </authorList>
    </citation>
    <scope>NUCLEOTIDE SEQUENCE [LARGE SCALE GENOMIC DNA]</scope>
    <source>
        <strain evidence="2 3">347</strain>
    </source>
</reference>
<dbReference type="PANTHER" id="PTHR33531:SF7">
    <property type="entry name" value="HYPOTHETICAL MEMBRANE PROTEIN, CONSERVED"/>
    <property type="match status" value="1"/>
</dbReference>
<evidence type="ECO:0000313" key="2">
    <source>
        <dbReference type="EMBL" id="CAI2717312.1"/>
    </source>
</evidence>
<dbReference type="CDD" id="cd01045">
    <property type="entry name" value="Ferritin_like_AB"/>
    <property type="match status" value="1"/>
</dbReference>
<dbReference type="InterPro" id="IPR009078">
    <property type="entry name" value="Ferritin-like_SF"/>
</dbReference>
<organism evidence="2 3">
    <name type="scientific">Nitrospina watsonii</name>
    <dbReference type="NCBI Taxonomy" id="1323948"/>
    <lineage>
        <taxon>Bacteria</taxon>
        <taxon>Pseudomonadati</taxon>
        <taxon>Nitrospinota/Tectimicrobiota group</taxon>
        <taxon>Nitrospinota</taxon>
        <taxon>Nitrospinia</taxon>
        <taxon>Nitrospinales</taxon>
        <taxon>Nitrospinaceae</taxon>
        <taxon>Nitrospina</taxon>
    </lineage>
</organism>
<keyword evidence="3" id="KW-1185">Reference proteome</keyword>
<dbReference type="RefSeq" id="WP_282010261.1">
    <property type="nucleotide sequence ID" value="NZ_OX336137.1"/>
</dbReference>
<dbReference type="Pfam" id="PF02915">
    <property type="entry name" value="Rubrerythrin"/>
    <property type="match status" value="1"/>
</dbReference>
<gene>
    <name evidence="2" type="ORF">NSPWAT_0453</name>
</gene>
<proteinExistence type="predicted"/>